<dbReference type="AlphaFoldDB" id="A0A653SKR9"/>
<accession>A0A653SKR9</accession>
<name>A0A653SKR9_9FLAO</name>
<dbReference type="Proteomes" id="UP000430202">
    <property type="component" value="Unassembled WGS sequence"/>
</dbReference>
<protein>
    <submittedName>
        <fullName evidence="2">Uncharacterized protein</fullName>
    </submittedName>
</protein>
<organism evidence="2 3">
    <name type="scientific">Maribacter litoralis</name>
    <dbReference type="NCBI Taxonomy" id="2059726"/>
    <lineage>
        <taxon>Bacteria</taxon>
        <taxon>Pseudomonadati</taxon>
        <taxon>Bacteroidota</taxon>
        <taxon>Flavobacteriia</taxon>
        <taxon>Flavobacteriales</taxon>
        <taxon>Flavobacteriaceae</taxon>
        <taxon>Maribacter</taxon>
    </lineage>
</organism>
<reference evidence="2 3" key="1">
    <citation type="submission" date="2019-10" db="EMBL/GenBank/DDBJ databases">
        <authorList>
            <person name="Karimi E."/>
        </authorList>
    </citation>
    <scope>NUCLEOTIDE SEQUENCE [LARGE SCALE GENOMIC DNA]</scope>
    <source>
        <strain evidence="2">Maribacter sp. 151</strain>
    </source>
</reference>
<evidence type="ECO:0000313" key="2">
    <source>
        <dbReference type="EMBL" id="VXB68050.1"/>
    </source>
</evidence>
<evidence type="ECO:0000256" key="1">
    <source>
        <dbReference type="SAM" id="MobiDB-lite"/>
    </source>
</evidence>
<sequence length="64" mass="7069">MARVIPKNVQFIAIALVEYSKSKPTQLIGGPGKTGKKLPKMPTSIKRNPRTNKNISIVNSKYCL</sequence>
<evidence type="ECO:0000313" key="3">
    <source>
        <dbReference type="Proteomes" id="UP000430202"/>
    </source>
</evidence>
<gene>
    <name evidence="2" type="ORF">MARI151_30330</name>
</gene>
<proteinExistence type="predicted"/>
<feature type="region of interest" description="Disordered" evidence="1">
    <location>
        <begin position="26"/>
        <end position="50"/>
    </location>
</feature>
<dbReference type="EMBL" id="CABWLR010000003">
    <property type="protein sequence ID" value="VXB68050.1"/>
    <property type="molecule type" value="Genomic_DNA"/>
</dbReference>
<keyword evidence="3" id="KW-1185">Reference proteome</keyword>